<reference evidence="2 3" key="1">
    <citation type="submission" date="2024-03" db="EMBL/GenBank/DDBJ databases">
        <title>First Report of Pectobacterium brasiliscabiei causing potato scab in china.</title>
        <authorList>
            <person name="Handique U."/>
        </authorList>
    </citation>
    <scope>NUCLEOTIDE SEQUENCE [LARGE SCALE GENOMIC DNA]</scope>
    <source>
        <strain evidence="2 3">ZRIMU1503</strain>
    </source>
</reference>
<keyword evidence="3" id="KW-1185">Reference proteome</keyword>
<dbReference type="RefSeq" id="WP_336558282.1">
    <property type="nucleotide sequence ID" value="NZ_JBBAYL010000004.1"/>
</dbReference>
<accession>A0ABU8GA65</accession>
<name>A0ABU8GA65_9ACTN</name>
<dbReference type="Proteomes" id="UP001365781">
    <property type="component" value="Unassembled WGS sequence"/>
</dbReference>
<organism evidence="2 3">
    <name type="scientific">Streptomyces brasiliscabiei</name>
    <dbReference type="NCBI Taxonomy" id="2736302"/>
    <lineage>
        <taxon>Bacteria</taxon>
        <taxon>Bacillati</taxon>
        <taxon>Actinomycetota</taxon>
        <taxon>Actinomycetes</taxon>
        <taxon>Kitasatosporales</taxon>
        <taxon>Streptomycetaceae</taxon>
        <taxon>Streptomyces</taxon>
    </lineage>
</organism>
<dbReference type="EMBL" id="JBBAYM010000007">
    <property type="protein sequence ID" value="MEI5609983.1"/>
    <property type="molecule type" value="Genomic_DNA"/>
</dbReference>
<evidence type="ECO:0000313" key="2">
    <source>
        <dbReference type="EMBL" id="MEI5609983.1"/>
    </source>
</evidence>
<evidence type="ECO:0000256" key="1">
    <source>
        <dbReference type="SAM" id="MobiDB-lite"/>
    </source>
</evidence>
<evidence type="ECO:0000313" key="3">
    <source>
        <dbReference type="Proteomes" id="UP001365781"/>
    </source>
</evidence>
<proteinExistence type="predicted"/>
<comment type="caution">
    <text evidence="2">The sequence shown here is derived from an EMBL/GenBank/DDBJ whole genome shotgun (WGS) entry which is preliminary data.</text>
</comment>
<feature type="region of interest" description="Disordered" evidence="1">
    <location>
        <begin position="104"/>
        <end position="128"/>
    </location>
</feature>
<gene>
    <name evidence="2" type="ORF">WB403_12470</name>
</gene>
<sequence length="128" mass="14333">MDADHRVITIDRHEWVLRQPAHHTEVEKAVVVAEHERAALASRGTRTGDVHIHGDDTELVISFEAERPKNPKRGRDIATEAECPHEAWEQHPFQLADQSWAASRRCNDCGEPLPTISLDGPPEGHADV</sequence>
<protein>
    <submittedName>
        <fullName evidence="2">Uncharacterized protein</fullName>
    </submittedName>
</protein>